<evidence type="ECO:0000256" key="2">
    <source>
        <dbReference type="SAM" id="Phobius"/>
    </source>
</evidence>
<proteinExistence type="predicted"/>
<protein>
    <submittedName>
        <fullName evidence="3">Uncharacterized protein</fullName>
    </submittedName>
</protein>
<keyword evidence="2" id="KW-0812">Transmembrane</keyword>
<evidence type="ECO:0000313" key="3">
    <source>
        <dbReference type="EMBL" id="RLQ81188.1"/>
    </source>
</evidence>
<gene>
    <name evidence="3" type="ORF">D9V28_15760</name>
</gene>
<dbReference type="OrthoDB" id="5122873at2"/>
<feature type="compositionally biased region" description="Low complexity" evidence="1">
    <location>
        <begin position="48"/>
        <end position="58"/>
    </location>
</feature>
<feature type="compositionally biased region" description="Acidic residues" evidence="1">
    <location>
        <begin position="75"/>
        <end position="90"/>
    </location>
</feature>
<feature type="region of interest" description="Disordered" evidence="1">
    <location>
        <begin position="1"/>
        <end position="90"/>
    </location>
</feature>
<dbReference type="Proteomes" id="UP000282460">
    <property type="component" value="Unassembled WGS sequence"/>
</dbReference>
<sequence>MGDAREFDPRYSPEFQRGYEPASRELPREQRELQELRAERLSRPRIAPMPVASVSPVVDTAGGQSNPADGLTADPLDEPDERNDADEESEAPLWRNPYLITLAILGVVLTVGGVTLFRWSVDQVYTGQYMTGTQADARQDWLWVQVAWGLAPLLAIAGALTVLGIFFFLATKWSPRRRDDDASTVDEFDE</sequence>
<comment type="caution">
    <text evidence="3">The sequence shown here is derived from an EMBL/GenBank/DDBJ whole genome shotgun (WGS) entry which is preliminary data.</text>
</comment>
<feature type="compositionally biased region" description="Basic and acidic residues" evidence="1">
    <location>
        <begin position="1"/>
        <end position="11"/>
    </location>
</feature>
<organism evidence="3 4">
    <name type="scientific">Mycetocola zhadangensis</name>
    <dbReference type="NCBI Taxonomy" id="1164595"/>
    <lineage>
        <taxon>Bacteria</taxon>
        <taxon>Bacillati</taxon>
        <taxon>Actinomycetota</taxon>
        <taxon>Actinomycetes</taxon>
        <taxon>Micrococcales</taxon>
        <taxon>Microbacteriaceae</taxon>
        <taxon>Mycetocola</taxon>
    </lineage>
</organism>
<dbReference type="AlphaFoldDB" id="A0A3L7ISI5"/>
<evidence type="ECO:0000313" key="4">
    <source>
        <dbReference type="Proteomes" id="UP000282460"/>
    </source>
</evidence>
<keyword evidence="2" id="KW-1133">Transmembrane helix</keyword>
<feature type="transmembrane region" description="Helical" evidence="2">
    <location>
        <begin position="98"/>
        <end position="121"/>
    </location>
</feature>
<feature type="compositionally biased region" description="Basic and acidic residues" evidence="1">
    <location>
        <begin position="22"/>
        <end position="42"/>
    </location>
</feature>
<dbReference type="RefSeq" id="WP_121660661.1">
    <property type="nucleotide sequence ID" value="NZ_BMEK01000004.1"/>
</dbReference>
<accession>A0A3L7ISI5</accession>
<evidence type="ECO:0000256" key="1">
    <source>
        <dbReference type="SAM" id="MobiDB-lite"/>
    </source>
</evidence>
<keyword evidence="2" id="KW-0472">Membrane</keyword>
<name>A0A3L7ISI5_9MICO</name>
<feature type="transmembrane region" description="Helical" evidence="2">
    <location>
        <begin position="141"/>
        <end position="169"/>
    </location>
</feature>
<dbReference type="EMBL" id="RCWJ01000005">
    <property type="protein sequence ID" value="RLQ81188.1"/>
    <property type="molecule type" value="Genomic_DNA"/>
</dbReference>
<reference evidence="3 4" key="1">
    <citation type="submission" date="2018-10" db="EMBL/GenBank/DDBJ databases">
        <authorList>
            <person name="Li J."/>
        </authorList>
    </citation>
    <scope>NUCLEOTIDE SEQUENCE [LARGE SCALE GENOMIC DNA]</scope>
    <source>
        <strain evidence="3 4">ZD1-4</strain>
    </source>
</reference>
<keyword evidence="4" id="KW-1185">Reference proteome</keyword>